<sequence>MPGMRQHLWCLIQLIELCKQPGIQHKLPSARARVLRCSHPIDAAIASQSRQTRHGQLSYPASNVQATPRLTFTKCSVGHQGHCHAALHLVRERHFAPVHRYRLCIGQIDTVPVHFMNMARALLGPDVREYWPDC</sequence>
<dbReference type="GeneID" id="63830853"/>
<dbReference type="EMBL" id="KV427616">
    <property type="protein sequence ID" value="KZT08144.1"/>
    <property type="molecule type" value="Genomic_DNA"/>
</dbReference>
<name>A0A165F136_9APHY</name>
<reference evidence="1 2" key="1">
    <citation type="journal article" date="2016" name="Mol. Biol. Evol.">
        <title>Comparative Genomics of Early-Diverging Mushroom-Forming Fungi Provides Insights into the Origins of Lignocellulose Decay Capabilities.</title>
        <authorList>
            <person name="Nagy L.G."/>
            <person name="Riley R."/>
            <person name="Tritt A."/>
            <person name="Adam C."/>
            <person name="Daum C."/>
            <person name="Floudas D."/>
            <person name="Sun H."/>
            <person name="Yadav J.S."/>
            <person name="Pangilinan J."/>
            <person name="Larsson K.H."/>
            <person name="Matsuura K."/>
            <person name="Barry K."/>
            <person name="Labutti K."/>
            <person name="Kuo R."/>
            <person name="Ohm R.A."/>
            <person name="Bhattacharya S.S."/>
            <person name="Shirouzu T."/>
            <person name="Yoshinaga Y."/>
            <person name="Martin F.M."/>
            <person name="Grigoriev I.V."/>
            <person name="Hibbett D.S."/>
        </authorList>
    </citation>
    <scope>NUCLEOTIDE SEQUENCE [LARGE SCALE GENOMIC DNA]</scope>
    <source>
        <strain evidence="1 2">93-53</strain>
    </source>
</reference>
<accession>A0A165F136</accession>
<proteinExistence type="predicted"/>
<protein>
    <submittedName>
        <fullName evidence="1">Uncharacterized protein</fullName>
    </submittedName>
</protein>
<evidence type="ECO:0000313" key="1">
    <source>
        <dbReference type="EMBL" id="KZT08144.1"/>
    </source>
</evidence>
<gene>
    <name evidence="1" type="ORF">LAESUDRAFT_77588</name>
</gene>
<dbReference type="RefSeq" id="XP_040765884.1">
    <property type="nucleotide sequence ID" value="XM_040913825.1"/>
</dbReference>
<dbReference type="InParanoid" id="A0A165F136"/>
<dbReference type="Proteomes" id="UP000076871">
    <property type="component" value="Unassembled WGS sequence"/>
</dbReference>
<dbReference type="AlphaFoldDB" id="A0A165F136"/>
<organism evidence="1 2">
    <name type="scientific">Laetiporus sulphureus 93-53</name>
    <dbReference type="NCBI Taxonomy" id="1314785"/>
    <lineage>
        <taxon>Eukaryota</taxon>
        <taxon>Fungi</taxon>
        <taxon>Dikarya</taxon>
        <taxon>Basidiomycota</taxon>
        <taxon>Agaricomycotina</taxon>
        <taxon>Agaricomycetes</taxon>
        <taxon>Polyporales</taxon>
        <taxon>Laetiporus</taxon>
    </lineage>
</organism>
<keyword evidence="2" id="KW-1185">Reference proteome</keyword>
<evidence type="ECO:0000313" key="2">
    <source>
        <dbReference type="Proteomes" id="UP000076871"/>
    </source>
</evidence>